<evidence type="ECO:0000313" key="2">
    <source>
        <dbReference type="EMBL" id="MBC9246084.1"/>
    </source>
</evidence>
<accession>A0A926JC80</accession>
<dbReference type="PANTHER" id="PTHR46732">
    <property type="entry name" value="ATP-DEPENDENT PROTEASE LA (LON) DOMAIN PROTEIN"/>
    <property type="match status" value="1"/>
</dbReference>
<dbReference type="EMBL" id="JACOQL010000002">
    <property type="protein sequence ID" value="MBC9246084.1"/>
    <property type="molecule type" value="Genomic_DNA"/>
</dbReference>
<dbReference type="InterPro" id="IPR046336">
    <property type="entry name" value="Lon_prtase_N_sf"/>
</dbReference>
<dbReference type="PROSITE" id="PS51787">
    <property type="entry name" value="LON_N"/>
    <property type="match status" value="1"/>
</dbReference>
<reference evidence="2" key="1">
    <citation type="submission" date="2020-08" db="EMBL/GenBank/DDBJ databases">
        <title>Paracoccus amoyensis sp. nov., isolated from the surface seawater at coast of Xiamen, Fujian.</title>
        <authorList>
            <person name="Lyu L."/>
        </authorList>
    </citation>
    <scope>NUCLEOTIDE SEQUENCE</scope>
    <source>
        <strain evidence="2">11-3</strain>
    </source>
</reference>
<comment type="caution">
    <text evidence="2">The sequence shown here is derived from an EMBL/GenBank/DDBJ whole genome shotgun (WGS) entry which is preliminary data.</text>
</comment>
<organism evidence="2 3">
    <name type="scientific">Paracoccus amoyensis</name>
    <dbReference type="NCBI Taxonomy" id="2760093"/>
    <lineage>
        <taxon>Bacteria</taxon>
        <taxon>Pseudomonadati</taxon>
        <taxon>Pseudomonadota</taxon>
        <taxon>Alphaproteobacteria</taxon>
        <taxon>Rhodobacterales</taxon>
        <taxon>Paracoccaceae</taxon>
        <taxon>Paracoccus</taxon>
    </lineage>
</organism>
<keyword evidence="3" id="KW-1185">Reference proteome</keyword>
<dbReference type="PANTHER" id="PTHR46732:SF8">
    <property type="entry name" value="ATP-DEPENDENT PROTEASE LA (LON) DOMAIN PROTEIN"/>
    <property type="match status" value="1"/>
</dbReference>
<dbReference type="AlphaFoldDB" id="A0A926JC80"/>
<dbReference type="SUPFAM" id="SSF88697">
    <property type="entry name" value="PUA domain-like"/>
    <property type="match status" value="1"/>
</dbReference>
<dbReference type="Gene3D" id="2.30.130.40">
    <property type="entry name" value="LON domain-like"/>
    <property type="match status" value="1"/>
</dbReference>
<dbReference type="InterPro" id="IPR003111">
    <property type="entry name" value="Lon_prtase_N"/>
</dbReference>
<dbReference type="SMART" id="SM00464">
    <property type="entry name" value="LON"/>
    <property type="match status" value="1"/>
</dbReference>
<dbReference type="Pfam" id="PF02190">
    <property type="entry name" value="LON_substr_bdg"/>
    <property type="match status" value="1"/>
</dbReference>
<gene>
    <name evidence="2" type="ORF">H4P12_05020</name>
</gene>
<evidence type="ECO:0000259" key="1">
    <source>
        <dbReference type="PROSITE" id="PS51787"/>
    </source>
</evidence>
<protein>
    <submittedName>
        <fullName evidence="2">LON peptidase substrate-binding domain-containing protein</fullName>
    </submittedName>
</protein>
<dbReference type="InterPro" id="IPR015947">
    <property type="entry name" value="PUA-like_sf"/>
</dbReference>
<feature type="domain" description="Lon N-terminal" evidence="1">
    <location>
        <begin position="11"/>
        <end position="198"/>
    </location>
</feature>
<evidence type="ECO:0000313" key="3">
    <source>
        <dbReference type="Proteomes" id="UP000608594"/>
    </source>
</evidence>
<sequence length="208" mass="23345">MPIRFDLPGRIALFPLTGVVLMPRSRLPLHIFEPRYLQMLDDALKTDHRMIGMIQPDGDKLSAIGCAGRVIAFSETDDGRMMISLKAVSRFRLIDSDQGFAPYLSGQADWSPFDRDLKGPEQDPGLDREALLHLLRRFMRAHDFSTDLGPAATADDELLINSLSMMLPFSVGDKQALLESPSLADRRELLFGLIEFTLRNGDNEETLQ</sequence>
<dbReference type="Proteomes" id="UP000608594">
    <property type="component" value="Unassembled WGS sequence"/>
</dbReference>
<proteinExistence type="predicted"/>
<dbReference type="RefSeq" id="WP_187793307.1">
    <property type="nucleotide sequence ID" value="NZ_JACOQL010000002.1"/>
</dbReference>
<name>A0A926JC80_9RHOB</name>